<dbReference type="InterPro" id="IPR036043">
    <property type="entry name" value="Phosphoglycerate_kinase_sf"/>
</dbReference>
<sequence length="322" mass="34903">MKSIKEANIFKGLRVLVRADLDVPIENGKILEPYRLEQSLPTLKYIIEKQGFPVIIGHIGKPDGKFVSELSTKQLASFYDEKLGADNYELLENLRFDPGEEKNDPDFVKKISQYGAIYVNDSFAVCHRKHASIVGLPSVLTAYAGIELANEVDALNKVLTNPQRPLVAIVGGAKIESKLPTITNLLQIADMVLAGGRIGLEWKEEIPSNLLVPEDYAENQKDIGPKTSQHYAAIVNEAKTIVWAGPMGAYENDEFMQGTKELTEAVAQATENGAFSVIGGGDTIAAVNKTGLLNKISFVSTGGGAMLEFLAKGTLEGVKALK</sequence>
<protein>
    <recommendedName>
        <fullName evidence="2 7">Phosphoglycerate kinase</fullName>
        <ecNumber evidence="2 7">2.7.2.3</ecNumber>
    </recommendedName>
</protein>
<keyword evidence="3 7" id="KW-0808">Transferase</keyword>
<evidence type="ECO:0000256" key="7">
    <source>
        <dbReference type="RuleBase" id="RU000532"/>
    </source>
</evidence>
<dbReference type="PANTHER" id="PTHR11406:SF23">
    <property type="entry name" value="PHOSPHOGLYCERATE KINASE 1, CHLOROPLASTIC-RELATED"/>
    <property type="match status" value="1"/>
</dbReference>
<comment type="caution">
    <text evidence="8">The sequence shown here is derived from an EMBL/GenBank/DDBJ whole genome shotgun (WGS) entry which is preliminary data.</text>
</comment>
<organism evidence="8 9">
    <name type="scientific">candidate division WWE3 bacterium</name>
    <dbReference type="NCBI Taxonomy" id="2053526"/>
    <lineage>
        <taxon>Bacteria</taxon>
        <taxon>Katanobacteria</taxon>
    </lineage>
</organism>
<evidence type="ECO:0000313" key="8">
    <source>
        <dbReference type="EMBL" id="NMB70012.1"/>
    </source>
</evidence>
<name>A0A7X9HGY0_UNCKA</name>
<dbReference type="GO" id="GO:0004618">
    <property type="term" value="F:phosphoglycerate kinase activity"/>
    <property type="evidence" value="ECO:0007669"/>
    <property type="project" value="UniProtKB-EC"/>
</dbReference>
<dbReference type="GO" id="GO:0006094">
    <property type="term" value="P:gluconeogenesis"/>
    <property type="evidence" value="ECO:0007669"/>
    <property type="project" value="TreeGrafter"/>
</dbReference>
<dbReference type="GO" id="GO:0005524">
    <property type="term" value="F:ATP binding"/>
    <property type="evidence" value="ECO:0007669"/>
    <property type="project" value="UniProtKB-KW"/>
</dbReference>
<accession>A0A7X9HGY0</accession>
<dbReference type="SUPFAM" id="SSF53748">
    <property type="entry name" value="Phosphoglycerate kinase"/>
    <property type="match status" value="1"/>
</dbReference>
<gene>
    <name evidence="8" type="primary">pgk</name>
    <name evidence="8" type="ORF">GYA27_02315</name>
</gene>
<keyword evidence="6" id="KW-0067">ATP-binding</keyword>
<dbReference type="Gene3D" id="3.40.50.1260">
    <property type="entry name" value="Phosphoglycerate kinase, N-terminal domain"/>
    <property type="match status" value="4"/>
</dbReference>
<dbReference type="PRINTS" id="PR00477">
    <property type="entry name" value="PHGLYCKINASE"/>
</dbReference>
<dbReference type="GO" id="GO:0005829">
    <property type="term" value="C:cytosol"/>
    <property type="evidence" value="ECO:0007669"/>
    <property type="project" value="TreeGrafter"/>
</dbReference>
<dbReference type="GO" id="GO:0006096">
    <property type="term" value="P:glycolytic process"/>
    <property type="evidence" value="ECO:0007669"/>
    <property type="project" value="InterPro"/>
</dbReference>
<dbReference type="EMBL" id="JAAZNL010000021">
    <property type="protein sequence ID" value="NMB70012.1"/>
    <property type="molecule type" value="Genomic_DNA"/>
</dbReference>
<evidence type="ECO:0000256" key="3">
    <source>
        <dbReference type="ARBA" id="ARBA00022679"/>
    </source>
</evidence>
<keyword evidence="4" id="KW-0547">Nucleotide-binding</keyword>
<comment type="catalytic activity">
    <reaction evidence="1 7">
        <text>(2R)-3-phosphoglycerate + ATP = (2R)-3-phospho-glyceroyl phosphate + ADP</text>
        <dbReference type="Rhea" id="RHEA:14801"/>
        <dbReference type="ChEBI" id="CHEBI:30616"/>
        <dbReference type="ChEBI" id="CHEBI:57604"/>
        <dbReference type="ChEBI" id="CHEBI:58272"/>
        <dbReference type="ChEBI" id="CHEBI:456216"/>
        <dbReference type="EC" id="2.7.2.3"/>
    </reaction>
</comment>
<evidence type="ECO:0000256" key="1">
    <source>
        <dbReference type="ARBA" id="ARBA00000642"/>
    </source>
</evidence>
<dbReference type="EC" id="2.7.2.3" evidence="2 7"/>
<evidence type="ECO:0000256" key="5">
    <source>
        <dbReference type="ARBA" id="ARBA00022777"/>
    </source>
</evidence>
<comment type="similarity">
    <text evidence="7">Belongs to the phosphoglycerate kinase family.</text>
</comment>
<keyword evidence="5 7" id="KW-0418">Kinase</keyword>
<dbReference type="GO" id="GO:0043531">
    <property type="term" value="F:ADP binding"/>
    <property type="evidence" value="ECO:0007669"/>
    <property type="project" value="TreeGrafter"/>
</dbReference>
<evidence type="ECO:0000313" key="9">
    <source>
        <dbReference type="Proteomes" id="UP000526033"/>
    </source>
</evidence>
<evidence type="ECO:0000256" key="4">
    <source>
        <dbReference type="ARBA" id="ARBA00022741"/>
    </source>
</evidence>
<dbReference type="PANTHER" id="PTHR11406">
    <property type="entry name" value="PHOSPHOGLYCERATE KINASE"/>
    <property type="match status" value="1"/>
</dbReference>
<proteinExistence type="inferred from homology"/>
<reference evidence="8 9" key="1">
    <citation type="journal article" date="2020" name="Biotechnol. Biofuels">
        <title>New insights from the biogas microbiome by comprehensive genome-resolved metagenomics of nearly 1600 species originating from multiple anaerobic digesters.</title>
        <authorList>
            <person name="Campanaro S."/>
            <person name="Treu L."/>
            <person name="Rodriguez-R L.M."/>
            <person name="Kovalovszki A."/>
            <person name="Ziels R.M."/>
            <person name="Maus I."/>
            <person name="Zhu X."/>
            <person name="Kougias P.G."/>
            <person name="Basile A."/>
            <person name="Luo G."/>
            <person name="Schluter A."/>
            <person name="Konstantinidis K.T."/>
            <person name="Angelidaki I."/>
        </authorList>
    </citation>
    <scope>NUCLEOTIDE SEQUENCE [LARGE SCALE GENOMIC DNA]</scope>
    <source>
        <strain evidence="8">AS27yjCOA_165</strain>
    </source>
</reference>
<dbReference type="Proteomes" id="UP000526033">
    <property type="component" value="Unassembled WGS sequence"/>
</dbReference>
<dbReference type="InterPro" id="IPR015824">
    <property type="entry name" value="Phosphoglycerate_kinase_N"/>
</dbReference>
<dbReference type="Pfam" id="PF00162">
    <property type="entry name" value="PGK"/>
    <property type="match status" value="3"/>
</dbReference>
<dbReference type="InterPro" id="IPR001576">
    <property type="entry name" value="Phosphoglycerate_kinase"/>
</dbReference>
<evidence type="ECO:0000256" key="6">
    <source>
        <dbReference type="ARBA" id="ARBA00022840"/>
    </source>
</evidence>
<evidence type="ECO:0000256" key="2">
    <source>
        <dbReference type="ARBA" id="ARBA00013061"/>
    </source>
</evidence>
<dbReference type="AlphaFoldDB" id="A0A7X9HGY0"/>